<name>A0ABN7AKF6_9HEMI</name>
<reference evidence="1 2" key="1">
    <citation type="submission" date="2023-09" db="EMBL/GenBank/DDBJ databases">
        <title>Nesidiocoris tenuis whole genome shotgun sequence.</title>
        <authorList>
            <person name="Shibata T."/>
            <person name="Shimoda M."/>
            <person name="Kobayashi T."/>
            <person name="Uehara T."/>
        </authorList>
    </citation>
    <scope>NUCLEOTIDE SEQUENCE [LARGE SCALE GENOMIC DNA]</scope>
    <source>
        <strain evidence="1 2">Japan</strain>
    </source>
</reference>
<gene>
    <name evidence="1" type="ORF">NTJ_05551</name>
</gene>
<dbReference type="EMBL" id="AP028911">
    <property type="protein sequence ID" value="BES92742.1"/>
    <property type="molecule type" value="Genomic_DNA"/>
</dbReference>
<proteinExistence type="predicted"/>
<keyword evidence="2" id="KW-1185">Reference proteome</keyword>
<evidence type="ECO:0000313" key="2">
    <source>
        <dbReference type="Proteomes" id="UP001307889"/>
    </source>
</evidence>
<protein>
    <submittedName>
        <fullName evidence="1">Uncharacterized protein</fullName>
    </submittedName>
</protein>
<organism evidence="1 2">
    <name type="scientific">Nesidiocoris tenuis</name>
    <dbReference type="NCBI Taxonomy" id="355587"/>
    <lineage>
        <taxon>Eukaryota</taxon>
        <taxon>Metazoa</taxon>
        <taxon>Ecdysozoa</taxon>
        <taxon>Arthropoda</taxon>
        <taxon>Hexapoda</taxon>
        <taxon>Insecta</taxon>
        <taxon>Pterygota</taxon>
        <taxon>Neoptera</taxon>
        <taxon>Paraneoptera</taxon>
        <taxon>Hemiptera</taxon>
        <taxon>Heteroptera</taxon>
        <taxon>Panheteroptera</taxon>
        <taxon>Cimicomorpha</taxon>
        <taxon>Miridae</taxon>
        <taxon>Dicyphina</taxon>
        <taxon>Nesidiocoris</taxon>
    </lineage>
</organism>
<sequence>MHLVYVIATFPSLYVQVPEWGGPRYVTDNGLACKSLGQRSCGKDELYRKSWAGIQPRTRKIGSSPSLNCTR</sequence>
<evidence type="ECO:0000313" key="1">
    <source>
        <dbReference type="EMBL" id="BES92742.1"/>
    </source>
</evidence>
<accession>A0ABN7AKF6</accession>
<dbReference type="Proteomes" id="UP001307889">
    <property type="component" value="Chromosome 3"/>
</dbReference>